<evidence type="ECO:0000259" key="1">
    <source>
        <dbReference type="Pfam" id="PF01850"/>
    </source>
</evidence>
<gene>
    <name evidence="2" type="ORF">DP116_13430</name>
</gene>
<proteinExistence type="predicted"/>
<keyword evidence="3" id="KW-1185">Reference proteome</keyword>
<evidence type="ECO:0000313" key="2">
    <source>
        <dbReference type="EMBL" id="NMG20409.1"/>
    </source>
</evidence>
<dbReference type="EMBL" id="QMEB01000092">
    <property type="protein sequence ID" value="NMG20409.1"/>
    <property type="molecule type" value="Genomic_DNA"/>
</dbReference>
<reference evidence="2 3" key="1">
    <citation type="submission" date="2018-06" db="EMBL/GenBank/DDBJ databases">
        <title>Comparative genomics of Brasilonema spp. strains.</title>
        <authorList>
            <person name="Alvarenga D.O."/>
            <person name="Fiore M.F."/>
            <person name="Varani A.M."/>
        </authorList>
    </citation>
    <scope>NUCLEOTIDE SEQUENCE [LARGE SCALE GENOMIC DNA]</scope>
    <source>
        <strain evidence="2 3">SPC951</strain>
    </source>
</reference>
<name>A0ABX1P7N5_9CYAN</name>
<dbReference type="RefSeq" id="WP_169155669.1">
    <property type="nucleotide sequence ID" value="NZ_CAWPJE010000074.1"/>
</dbReference>
<sequence length="144" mass="16022">MKTLFDTSVLIAAFEVSHPRHSVCLPWLQQAQTQLLQGFIATHTLAELYSVLTRLPVKPSISPYLAQQLIVENLKNFEVISLDTHDYQMVIAQMVNLNLTGGGTYDALIAQAAIKARVDILLTLNPNHFTRLGEEIAQLVQTPL</sequence>
<dbReference type="InterPro" id="IPR002716">
    <property type="entry name" value="PIN_dom"/>
</dbReference>
<evidence type="ECO:0000313" key="3">
    <source>
        <dbReference type="Proteomes" id="UP000718564"/>
    </source>
</evidence>
<dbReference type="SUPFAM" id="SSF88723">
    <property type="entry name" value="PIN domain-like"/>
    <property type="match status" value="1"/>
</dbReference>
<comment type="caution">
    <text evidence="2">The sequence shown here is derived from an EMBL/GenBank/DDBJ whole genome shotgun (WGS) entry which is preliminary data.</text>
</comment>
<dbReference type="Pfam" id="PF01850">
    <property type="entry name" value="PIN"/>
    <property type="match status" value="1"/>
</dbReference>
<protein>
    <submittedName>
        <fullName evidence="2">VapC toxin family PIN domain ribonuclease</fullName>
    </submittedName>
</protein>
<accession>A0ABX1P7N5</accession>
<dbReference type="Proteomes" id="UP000718564">
    <property type="component" value="Unassembled WGS sequence"/>
</dbReference>
<feature type="domain" description="PIN" evidence="1">
    <location>
        <begin position="4"/>
        <end position="133"/>
    </location>
</feature>
<organism evidence="2 3">
    <name type="scientific">Brasilonema bromeliae SPC951</name>
    <dbReference type="NCBI Taxonomy" id="385972"/>
    <lineage>
        <taxon>Bacteria</taxon>
        <taxon>Bacillati</taxon>
        <taxon>Cyanobacteriota</taxon>
        <taxon>Cyanophyceae</taxon>
        <taxon>Nostocales</taxon>
        <taxon>Scytonemataceae</taxon>
        <taxon>Brasilonema</taxon>
        <taxon>Bromeliae group (in: Brasilonema)</taxon>
    </lineage>
</organism>
<dbReference type="Gene3D" id="3.40.50.1010">
    <property type="entry name" value="5'-nuclease"/>
    <property type="match status" value="1"/>
</dbReference>
<dbReference type="InterPro" id="IPR029060">
    <property type="entry name" value="PIN-like_dom_sf"/>
</dbReference>